<dbReference type="GO" id="GO:0009055">
    <property type="term" value="F:electron transfer activity"/>
    <property type="evidence" value="ECO:0007669"/>
    <property type="project" value="UniProtKB-UniRule"/>
</dbReference>
<dbReference type="Gene3D" id="3.40.50.360">
    <property type="match status" value="1"/>
</dbReference>
<evidence type="ECO:0000256" key="3">
    <source>
        <dbReference type="ARBA" id="ARBA00022448"/>
    </source>
</evidence>
<dbReference type="RefSeq" id="WP_092438263.1">
    <property type="nucleotide sequence ID" value="NZ_FMYP01000031.1"/>
</dbReference>
<dbReference type="InterPro" id="IPR050619">
    <property type="entry name" value="Flavodoxin"/>
</dbReference>
<dbReference type="EMBL" id="FMYP01000031">
    <property type="protein sequence ID" value="SDC42653.1"/>
    <property type="molecule type" value="Genomic_DNA"/>
</dbReference>
<evidence type="ECO:0000256" key="5">
    <source>
        <dbReference type="ARBA" id="ARBA00022643"/>
    </source>
</evidence>
<gene>
    <name evidence="9" type="ORF">SAMN05216323_10317</name>
</gene>
<evidence type="ECO:0000256" key="2">
    <source>
        <dbReference type="ARBA" id="ARBA00005267"/>
    </source>
</evidence>
<reference evidence="9 10" key="1">
    <citation type="submission" date="2016-09" db="EMBL/GenBank/DDBJ databases">
        <authorList>
            <person name="Capua I."/>
            <person name="De Benedictis P."/>
            <person name="Joannis T."/>
            <person name="Lombin L.H."/>
            <person name="Cattoli G."/>
        </authorList>
    </citation>
    <scope>NUCLEOTIDE SEQUENCE [LARGE SCALE GENOMIC DNA]</scope>
    <source>
        <strain evidence="9 10">A7P-90m</strain>
    </source>
</reference>
<dbReference type="Proteomes" id="UP000199452">
    <property type="component" value="Unassembled WGS sequence"/>
</dbReference>
<dbReference type="PANTHER" id="PTHR42809:SF1">
    <property type="entry name" value="FLAVODOXIN 1"/>
    <property type="match status" value="1"/>
</dbReference>
<keyword evidence="3 7" id="KW-0813">Transport</keyword>
<name>A0A1G6LHI8_9BACT</name>
<evidence type="ECO:0000313" key="9">
    <source>
        <dbReference type="EMBL" id="SDC42653.1"/>
    </source>
</evidence>
<dbReference type="InterPro" id="IPR029039">
    <property type="entry name" value="Flavoprotein-like_sf"/>
</dbReference>
<proteinExistence type="inferred from homology"/>
<dbReference type="Pfam" id="PF00258">
    <property type="entry name" value="Flavodoxin_1"/>
    <property type="match status" value="1"/>
</dbReference>
<protein>
    <recommendedName>
        <fullName evidence="7">Flavodoxin</fullName>
    </recommendedName>
</protein>
<dbReference type="STRING" id="1640674.SAMN05216323_10317"/>
<evidence type="ECO:0000256" key="6">
    <source>
        <dbReference type="ARBA" id="ARBA00022982"/>
    </source>
</evidence>
<dbReference type="SUPFAM" id="SSF52218">
    <property type="entry name" value="Flavoproteins"/>
    <property type="match status" value="1"/>
</dbReference>
<dbReference type="AlphaFoldDB" id="A0A1G6LHI8"/>
<keyword evidence="10" id="KW-1185">Reference proteome</keyword>
<comment type="function">
    <text evidence="7">Low-potential electron donor to a number of redox enzymes.</text>
</comment>
<dbReference type="NCBIfam" id="TIGR01752">
    <property type="entry name" value="flav_long"/>
    <property type="match status" value="1"/>
</dbReference>
<keyword evidence="6 7" id="KW-0249">Electron transport</keyword>
<dbReference type="GO" id="GO:0010181">
    <property type="term" value="F:FMN binding"/>
    <property type="evidence" value="ECO:0007669"/>
    <property type="project" value="UniProtKB-UniRule"/>
</dbReference>
<dbReference type="InterPro" id="IPR010086">
    <property type="entry name" value="Flavodoxin_lc"/>
</dbReference>
<comment type="similarity">
    <text evidence="2 7">Belongs to the flavodoxin family.</text>
</comment>
<evidence type="ECO:0000313" key="10">
    <source>
        <dbReference type="Proteomes" id="UP000199452"/>
    </source>
</evidence>
<organism evidence="9 10">
    <name type="scientific">Williamwhitmania taraxaci</name>
    <dbReference type="NCBI Taxonomy" id="1640674"/>
    <lineage>
        <taxon>Bacteria</taxon>
        <taxon>Pseudomonadati</taxon>
        <taxon>Bacteroidota</taxon>
        <taxon>Bacteroidia</taxon>
        <taxon>Bacteroidales</taxon>
        <taxon>Williamwhitmaniaceae</taxon>
        <taxon>Williamwhitmania</taxon>
    </lineage>
</organism>
<dbReference type="PROSITE" id="PS50902">
    <property type="entry name" value="FLAVODOXIN_LIKE"/>
    <property type="match status" value="1"/>
</dbReference>
<evidence type="ECO:0000259" key="8">
    <source>
        <dbReference type="PROSITE" id="PS50902"/>
    </source>
</evidence>
<sequence>MNKVGIFYGPVGGSTERVAKRIAKEFGEENVELIPVHDATAADVERFQNIIFGCSTIGKATWQADAVKKDWNQFRSELANVKVEGKTFALFGLGDHLTYPFHFVNAMGEVATGLLEKNAKIVGRCSVKEYEFKESIAVIDGEFIGLPIDEDFEAEKTESRVKNWVVRLKNKFA</sequence>
<dbReference type="OrthoDB" id="9790745at2"/>
<evidence type="ECO:0000256" key="7">
    <source>
        <dbReference type="PIRNR" id="PIRNR038996"/>
    </source>
</evidence>
<accession>A0A1G6LHI8</accession>
<dbReference type="InterPro" id="IPR008254">
    <property type="entry name" value="Flavodoxin/NO_synth"/>
</dbReference>
<comment type="cofactor">
    <cofactor evidence="1 7">
        <name>FMN</name>
        <dbReference type="ChEBI" id="CHEBI:58210"/>
    </cofactor>
</comment>
<keyword evidence="4 7" id="KW-0285">Flavoprotein</keyword>
<evidence type="ECO:0000256" key="4">
    <source>
        <dbReference type="ARBA" id="ARBA00022630"/>
    </source>
</evidence>
<evidence type="ECO:0000256" key="1">
    <source>
        <dbReference type="ARBA" id="ARBA00001917"/>
    </source>
</evidence>
<feature type="domain" description="Flavodoxin-like" evidence="8">
    <location>
        <begin position="4"/>
        <end position="169"/>
    </location>
</feature>
<dbReference type="PANTHER" id="PTHR42809">
    <property type="entry name" value="FLAVODOXIN 2"/>
    <property type="match status" value="1"/>
</dbReference>
<dbReference type="PIRSF" id="PIRSF038996">
    <property type="entry name" value="FldA"/>
    <property type="match status" value="1"/>
</dbReference>
<keyword evidence="5 7" id="KW-0288">FMN</keyword>